<proteinExistence type="inferred from homology"/>
<dbReference type="Proteomes" id="UP001551582">
    <property type="component" value="Unassembled WGS sequence"/>
</dbReference>
<dbReference type="PROSITE" id="PS00444">
    <property type="entry name" value="POLYPRENYL_SYNTHASE_2"/>
    <property type="match status" value="1"/>
</dbReference>
<dbReference type="CDD" id="cd00685">
    <property type="entry name" value="Trans_IPPS_HT"/>
    <property type="match status" value="1"/>
</dbReference>
<evidence type="ECO:0000256" key="4">
    <source>
        <dbReference type="ARBA" id="ARBA00022723"/>
    </source>
</evidence>
<comment type="caution">
    <text evidence="7">The sequence shown here is derived from an EMBL/GenBank/DDBJ whole genome shotgun (WGS) entry which is preliminary data.</text>
</comment>
<keyword evidence="8" id="KW-1185">Reference proteome</keyword>
<reference evidence="7 8" key="1">
    <citation type="submission" date="2024-06" db="EMBL/GenBank/DDBJ databases">
        <title>The Natural Products Discovery Center: Release of the First 8490 Sequenced Strains for Exploring Actinobacteria Biosynthetic Diversity.</title>
        <authorList>
            <person name="Kalkreuter E."/>
            <person name="Kautsar S.A."/>
            <person name="Yang D."/>
            <person name="Bader C.D."/>
            <person name="Teijaro C.N."/>
            <person name="Fluegel L."/>
            <person name="Davis C.M."/>
            <person name="Simpson J.R."/>
            <person name="Lauterbach L."/>
            <person name="Steele A.D."/>
            <person name="Gui C."/>
            <person name="Meng S."/>
            <person name="Li G."/>
            <person name="Viehrig K."/>
            <person name="Ye F."/>
            <person name="Su P."/>
            <person name="Kiefer A.F."/>
            <person name="Nichols A."/>
            <person name="Cepeda A.J."/>
            <person name="Yan W."/>
            <person name="Fan B."/>
            <person name="Jiang Y."/>
            <person name="Adhikari A."/>
            <person name="Zheng C.-J."/>
            <person name="Schuster L."/>
            <person name="Cowan T.M."/>
            <person name="Smanski M.J."/>
            <person name="Chevrette M.G."/>
            <person name="De Carvalho L.P.S."/>
            <person name="Shen B."/>
        </authorList>
    </citation>
    <scope>NUCLEOTIDE SEQUENCE [LARGE SCALE GENOMIC DNA]</scope>
    <source>
        <strain evidence="7 8">NPDC048274</strain>
    </source>
</reference>
<comment type="cofactor">
    <cofactor evidence="1">
        <name>Mg(2+)</name>
        <dbReference type="ChEBI" id="CHEBI:18420"/>
    </cofactor>
</comment>
<dbReference type="SFLD" id="SFLDG01017">
    <property type="entry name" value="Polyprenyl_Transferase_Like"/>
    <property type="match status" value="1"/>
</dbReference>
<dbReference type="InterPro" id="IPR008949">
    <property type="entry name" value="Isoprenoid_synthase_dom_sf"/>
</dbReference>
<dbReference type="EMBL" id="JBEZLS010000015">
    <property type="protein sequence ID" value="MEU9353549.1"/>
    <property type="molecule type" value="Genomic_DNA"/>
</dbReference>
<dbReference type="Gene3D" id="1.10.600.10">
    <property type="entry name" value="Farnesyl Diphosphate Synthase"/>
    <property type="match status" value="1"/>
</dbReference>
<dbReference type="SFLD" id="SFLDS00005">
    <property type="entry name" value="Isoprenoid_Synthase_Type_I"/>
    <property type="match status" value="1"/>
</dbReference>
<evidence type="ECO:0000313" key="8">
    <source>
        <dbReference type="Proteomes" id="UP001551582"/>
    </source>
</evidence>
<protein>
    <submittedName>
        <fullName evidence="7">Polyprenyl synthetase family protein</fullName>
    </submittedName>
</protein>
<evidence type="ECO:0000313" key="7">
    <source>
        <dbReference type="EMBL" id="MEU9353549.1"/>
    </source>
</evidence>
<name>A0ABV3EAJ6_9ACTN</name>
<dbReference type="PROSITE" id="PS00723">
    <property type="entry name" value="POLYPRENYL_SYNTHASE_1"/>
    <property type="match status" value="1"/>
</dbReference>
<keyword evidence="3 6" id="KW-0808">Transferase</keyword>
<accession>A0ABV3EAJ6</accession>
<dbReference type="PANTHER" id="PTHR12001:SF85">
    <property type="entry name" value="SHORT CHAIN ISOPRENYL DIPHOSPHATE SYNTHASE"/>
    <property type="match status" value="1"/>
</dbReference>
<sequence length="357" mass="38449">MSTDLAHTLDLDVLRDRVDTVLADFLRSSFVGFPFRGGRAGELTEALTDFVLAPGKRIRPLLCILGWHAAGGGDGEESLWRIAASLEVFHAFALIHDDIIDGSPTRRGRPSAHRAFAARHRARPDADAFGVRAAILLGDLALICSDALMNAAGLSTRQREAVLPLLDAMRGELLLGQHLDLLATGRPTGDIDEAMTISRLKTAKYTIERPLHLGAALVGADRDLLALCSAYAIPLGEAFQLRDDLLGVFGDPALTGKPVLDDLRSGKATVLMALATRRATPEQRRTLDALVGRADLSEEDAARIQRILQHTGARDTVETMINERYERALAALDTGLLTPPTTAALRQIAARAVIRAA</sequence>
<evidence type="ECO:0000256" key="1">
    <source>
        <dbReference type="ARBA" id="ARBA00001946"/>
    </source>
</evidence>
<keyword evidence="5" id="KW-0460">Magnesium</keyword>
<dbReference type="RefSeq" id="WP_359983439.1">
    <property type="nucleotide sequence ID" value="NZ_JBEZLS010000015.1"/>
</dbReference>
<dbReference type="InterPro" id="IPR033749">
    <property type="entry name" value="Polyprenyl_synt_CS"/>
</dbReference>
<organism evidence="7 8">
    <name type="scientific">Streptomyces griseoloalbus</name>
    <dbReference type="NCBI Taxonomy" id="67303"/>
    <lineage>
        <taxon>Bacteria</taxon>
        <taxon>Bacillati</taxon>
        <taxon>Actinomycetota</taxon>
        <taxon>Actinomycetes</taxon>
        <taxon>Kitasatosporales</taxon>
        <taxon>Streptomycetaceae</taxon>
        <taxon>Streptomyces</taxon>
    </lineage>
</organism>
<dbReference type="InterPro" id="IPR000092">
    <property type="entry name" value="Polyprenyl_synt"/>
</dbReference>
<dbReference type="Pfam" id="PF00348">
    <property type="entry name" value="polyprenyl_synt"/>
    <property type="match status" value="1"/>
</dbReference>
<keyword evidence="4" id="KW-0479">Metal-binding</keyword>
<evidence type="ECO:0000256" key="5">
    <source>
        <dbReference type="ARBA" id="ARBA00022842"/>
    </source>
</evidence>
<gene>
    <name evidence="7" type="ORF">AB0D65_21775</name>
</gene>
<evidence type="ECO:0000256" key="2">
    <source>
        <dbReference type="ARBA" id="ARBA00006706"/>
    </source>
</evidence>
<dbReference type="PANTHER" id="PTHR12001">
    <property type="entry name" value="GERANYLGERANYL PYROPHOSPHATE SYNTHASE"/>
    <property type="match status" value="1"/>
</dbReference>
<evidence type="ECO:0000256" key="3">
    <source>
        <dbReference type="ARBA" id="ARBA00022679"/>
    </source>
</evidence>
<comment type="similarity">
    <text evidence="2 6">Belongs to the FPP/GGPP synthase family.</text>
</comment>
<dbReference type="SUPFAM" id="SSF48576">
    <property type="entry name" value="Terpenoid synthases"/>
    <property type="match status" value="1"/>
</dbReference>
<evidence type="ECO:0000256" key="6">
    <source>
        <dbReference type="RuleBase" id="RU004466"/>
    </source>
</evidence>